<evidence type="ECO:0000313" key="9">
    <source>
        <dbReference type="EMBL" id="RSL18668.1"/>
    </source>
</evidence>
<evidence type="ECO:0000256" key="8">
    <source>
        <dbReference type="RuleBase" id="RU364100"/>
    </source>
</evidence>
<dbReference type="Gene3D" id="3.90.1680.10">
    <property type="entry name" value="SOS response associated peptidase-like"/>
    <property type="match status" value="1"/>
</dbReference>
<dbReference type="EC" id="3.4.-.-" evidence="8"/>
<keyword evidence="3" id="KW-0227">DNA damage</keyword>
<proteinExistence type="inferred from homology"/>
<evidence type="ECO:0000256" key="6">
    <source>
        <dbReference type="ARBA" id="ARBA00023125"/>
    </source>
</evidence>
<dbReference type="EMBL" id="RSDW01000001">
    <property type="protein sequence ID" value="RSL18668.1"/>
    <property type="molecule type" value="Genomic_DNA"/>
</dbReference>
<dbReference type="PANTHER" id="PTHR13604:SF0">
    <property type="entry name" value="ABASIC SITE PROCESSING PROTEIN HMCES"/>
    <property type="match status" value="1"/>
</dbReference>
<evidence type="ECO:0000256" key="2">
    <source>
        <dbReference type="ARBA" id="ARBA00022670"/>
    </source>
</evidence>
<dbReference type="Proteomes" id="UP000269669">
    <property type="component" value="Unassembled WGS sequence"/>
</dbReference>
<dbReference type="Pfam" id="PF02586">
    <property type="entry name" value="SRAP"/>
    <property type="match status" value="1"/>
</dbReference>
<dbReference type="InterPro" id="IPR036590">
    <property type="entry name" value="SRAP-like"/>
</dbReference>
<name>A0A428MP15_9BACT</name>
<dbReference type="GO" id="GO:0008233">
    <property type="term" value="F:peptidase activity"/>
    <property type="evidence" value="ECO:0007669"/>
    <property type="project" value="UniProtKB-KW"/>
</dbReference>
<evidence type="ECO:0000256" key="1">
    <source>
        <dbReference type="ARBA" id="ARBA00008136"/>
    </source>
</evidence>
<evidence type="ECO:0000256" key="3">
    <source>
        <dbReference type="ARBA" id="ARBA00022763"/>
    </source>
</evidence>
<keyword evidence="5" id="KW-0190">Covalent protein-DNA linkage</keyword>
<evidence type="ECO:0000313" key="10">
    <source>
        <dbReference type="Proteomes" id="UP000269669"/>
    </source>
</evidence>
<dbReference type="OrthoDB" id="9782620at2"/>
<dbReference type="GO" id="GO:0106300">
    <property type="term" value="P:protein-DNA covalent cross-linking repair"/>
    <property type="evidence" value="ECO:0007669"/>
    <property type="project" value="InterPro"/>
</dbReference>
<keyword evidence="4 8" id="KW-0378">Hydrolase</keyword>
<dbReference type="AlphaFoldDB" id="A0A428MP15"/>
<evidence type="ECO:0000256" key="7">
    <source>
        <dbReference type="ARBA" id="ARBA00023239"/>
    </source>
</evidence>
<keyword evidence="6" id="KW-0238">DNA-binding</keyword>
<protein>
    <recommendedName>
        <fullName evidence="8">Abasic site processing protein</fullName>
        <ecNumber evidence="8">3.4.-.-</ecNumber>
    </recommendedName>
</protein>
<dbReference type="InterPro" id="IPR003738">
    <property type="entry name" value="SRAP"/>
</dbReference>
<comment type="caution">
    <text evidence="9">The sequence shown here is derived from an EMBL/GenBank/DDBJ whole genome shotgun (WGS) entry which is preliminary data.</text>
</comment>
<sequence length="264" mass="30213">MCGRYYRRSDKQKIAEAFHIAHDDDVILPPWDYNVAPTTHQPVIRHNRDTGDRELTLMRWGLIPFFAKSPEEFKDLSTILARAATLLERPTWREPFKRRRCLVPADGLYEWPKPGHAISPTFTPEPIDEPNATGDLFGGPVKPTKAAKPVKRVFNITLADPAAMPFAFAGLWDYWKQPDGKYLESFAIVTTEPNELVSTIHDRLALILKPRDYDRWLTSDDKEDPRLPLDLLHPLDSDEMKMVPANPAVGNWRNNGPEMLAYTN</sequence>
<dbReference type="SUPFAM" id="SSF143081">
    <property type="entry name" value="BB1717-like"/>
    <property type="match status" value="1"/>
</dbReference>
<dbReference type="PANTHER" id="PTHR13604">
    <property type="entry name" value="DC12-RELATED"/>
    <property type="match status" value="1"/>
</dbReference>
<keyword evidence="7" id="KW-0456">Lyase</keyword>
<dbReference type="RefSeq" id="WP_125486994.1">
    <property type="nucleotide sequence ID" value="NZ_RSDW01000001.1"/>
</dbReference>
<dbReference type="GO" id="GO:0006508">
    <property type="term" value="P:proteolysis"/>
    <property type="evidence" value="ECO:0007669"/>
    <property type="project" value="UniProtKB-KW"/>
</dbReference>
<organism evidence="9 10">
    <name type="scientific">Edaphobacter aggregans</name>
    <dbReference type="NCBI Taxonomy" id="570835"/>
    <lineage>
        <taxon>Bacteria</taxon>
        <taxon>Pseudomonadati</taxon>
        <taxon>Acidobacteriota</taxon>
        <taxon>Terriglobia</taxon>
        <taxon>Terriglobales</taxon>
        <taxon>Acidobacteriaceae</taxon>
        <taxon>Edaphobacter</taxon>
    </lineage>
</organism>
<keyword evidence="10" id="KW-1185">Reference proteome</keyword>
<evidence type="ECO:0000256" key="5">
    <source>
        <dbReference type="ARBA" id="ARBA00023124"/>
    </source>
</evidence>
<dbReference type="GO" id="GO:0003697">
    <property type="term" value="F:single-stranded DNA binding"/>
    <property type="evidence" value="ECO:0007669"/>
    <property type="project" value="InterPro"/>
</dbReference>
<accession>A0A428MP15</accession>
<keyword evidence="2 8" id="KW-0645">Protease</keyword>
<gene>
    <name evidence="9" type="ORF">EDE15_4263</name>
</gene>
<evidence type="ECO:0000256" key="4">
    <source>
        <dbReference type="ARBA" id="ARBA00022801"/>
    </source>
</evidence>
<comment type="similarity">
    <text evidence="1 8">Belongs to the SOS response-associated peptidase family.</text>
</comment>
<dbReference type="GO" id="GO:0016829">
    <property type="term" value="F:lyase activity"/>
    <property type="evidence" value="ECO:0007669"/>
    <property type="project" value="UniProtKB-KW"/>
</dbReference>
<reference evidence="9 10" key="1">
    <citation type="submission" date="2018-12" db="EMBL/GenBank/DDBJ databases">
        <title>Sequencing of bacterial isolates from soil warming experiment in Harvard Forest, Massachusetts, USA.</title>
        <authorList>
            <person name="Deangelis K."/>
        </authorList>
    </citation>
    <scope>NUCLEOTIDE SEQUENCE [LARGE SCALE GENOMIC DNA]</scope>
    <source>
        <strain evidence="9 10">EB153</strain>
    </source>
</reference>